<dbReference type="AlphaFoldDB" id="A0A196SAJ4"/>
<dbReference type="GO" id="GO:0000724">
    <property type="term" value="P:double-strand break repair via homologous recombination"/>
    <property type="evidence" value="ECO:0007669"/>
    <property type="project" value="TreeGrafter"/>
</dbReference>
<keyword evidence="2" id="KW-0540">Nuclease</keyword>
<gene>
    <name evidence="2" type="ORF">AV274_5200</name>
</gene>
<dbReference type="CDD" id="cd10455">
    <property type="entry name" value="GIY-YIG_SLX1"/>
    <property type="match status" value="1"/>
</dbReference>
<keyword evidence="2" id="KW-0255">Endonuclease</keyword>
<sequence length="204" mass="23495">MPEKAHFCYLLRSLNPKCKNSTYIGYTVNPKRRIRQHNREISNGAHKTHHAMPWEMIVVVFGFPSQKEGLSFEWCWQHPTRSTVCRQFISPTLERRRKYISKIEIALQMMSHTPWCTMNLSMLVTNGDVFNEVETSLSSLSSRLSLLSNSLQYLYDKDIADDTLLDDDSTAQTKEHSMGIINDAYTEGEGGYVANEYCPVFTVK</sequence>
<dbReference type="SUPFAM" id="SSF82771">
    <property type="entry name" value="GIY-YIG endonuclease"/>
    <property type="match status" value="1"/>
</dbReference>
<comment type="caution">
    <text evidence="2">The sequence shown here is derived from an EMBL/GenBank/DDBJ whole genome shotgun (WGS) entry which is preliminary data.</text>
</comment>
<dbReference type="GO" id="GO:0008821">
    <property type="term" value="F:crossover junction DNA endonuclease activity"/>
    <property type="evidence" value="ECO:0007669"/>
    <property type="project" value="TreeGrafter"/>
</dbReference>
<name>A0A196SAJ4_BLAHN</name>
<dbReference type="Proteomes" id="UP000078348">
    <property type="component" value="Unassembled WGS sequence"/>
</dbReference>
<evidence type="ECO:0000259" key="1">
    <source>
        <dbReference type="PROSITE" id="PS50164"/>
    </source>
</evidence>
<dbReference type="OrthoDB" id="24645at2759"/>
<dbReference type="Pfam" id="PF01541">
    <property type="entry name" value="GIY-YIG"/>
    <property type="match status" value="1"/>
</dbReference>
<organism evidence="2 3">
    <name type="scientific">Blastocystis sp. subtype 1 (strain ATCC 50177 / NandII)</name>
    <dbReference type="NCBI Taxonomy" id="478820"/>
    <lineage>
        <taxon>Eukaryota</taxon>
        <taxon>Sar</taxon>
        <taxon>Stramenopiles</taxon>
        <taxon>Bigyra</taxon>
        <taxon>Opalozoa</taxon>
        <taxon>Opalinata</taxon>
        <taxon>Blastocystidae</taxon>
        <taxon>Blastocystis</taxon>
    </lineage>
</organism>
<dbReference type="PANTHER" id="PTHR20208">
    <property type="entry name" value="STRUCTURE-SPECIFIC ENDONUCLEASE SUBUNIT SLX1"/>
    <property type="match status" value="1"/>
</dbReference>
<dbReference type="GO" id="GO:0017108">
    <property type="term" value="F:5'-flap endonuclease activity"/>
    <property type="evidence" value="ECO:0007669"/>
    <property type="project" value="TreeGrafter"/>
</dbReference>
<dbReference type="PANTHER" id="PTHR20208:SF10">
    <property type="entry name" value="STRUCTURE-SPECIFIC ENDONUCLEASE SUBUNIT SLX1"/>
    <property type="match status" value="1"/>
</dbReference>
<evidence type="ECO:0000313" key="2">
    <source>
        <dbReference type="EMBL" id="OAO13117.1"/>
    </source>
</evidence>
<proteinExistence type="predicted"/>
<reference evidence="2 3" key="1">
    <citation type="submission" date="2016-05" db="EMBL/GenBank/DDBJ databases">
        <title>Nuclear genome of Blastocystis sp. subtype 1 NandII.</title>
        <authorList>
            <person name="Gentekaki E."/>
            <person name="Curtis B."/>
            <person name="Stairs C."/>
            <person name="Eme L."/>
            <person name="Herman E."/>
            <person name="Klimes V."/>
            <person name="Arias M.C."/>
            <person name="Elias M."/>
            <person name="Hilliou F."/>
            <person name="Klute M."/>
            <person name="Malik S.-B."/>
            <person name="Pightling A."/>
            <person name="Rachubinski R."/>
            <person name="Salas D."/>
            <person name="Schlacht A."/>
            <person name="Suga H."/>
            <person name="Archibald J."/>
            <person name="Ball S.G."/>
            <person name="Clark G."/>
            <person name="Dacks J."/>
            <person name="Van Der Giezen M."/>
            <person name="Tsaousis A."/>
            <person name="Roger A."/>
        </authorList>
    </citation>
    <scope>NUCLEOTIDE SEQUENCE [LARGE SCALE GENOMIC DNA]</scope>
    <source>
        <strain evidence="3">ATCC 50177 / NandII</strain>
    </source>
</reference>
<keyword evidence="2" id="KW-0378">Hydrolase</keyword>
<dbReference type="InterPro" id="IPR050381">
    <property type="entry name" value="SLX1_endonuclease"/>
</dbReference>
<dbReference type="Gene3D" id="3.40.1440.10">
    <property type="entry name" value="GIY-YIG endonuclease"/>
    <property type="match status" value="1"/>
</dbReference>
<dbReference type="GO" id="GO:0033557">
    <property type="term" value="C:Slx1-Slx4 complex"/>
    <property type="evidence" value="ECO:0007669"/>
    <property type="project" value="TreeGrafter"/>
</dbReference>
<feature type="domain" description="GIY-YIG" evidence="1">
    <location>
        <begin position="4"/>
        <end position="86"/>
    </location>
</feature>
<dbReference type="InterPro" id="IPR000305">
    <property type="entry name" value="GIY-YIG_endonuc"/>
</dbReference>
<dbReference type="InterPro" id="IPR035901">
    <property type="entry name" value="GIY-YIG_endonuc_sf"/>
</dbReference>
<keyword evidence="3" id="KW-1185">Reference proteome</keyword>
<evidence type="ECO:0000313" key="3">
    <source>
        <dbReference type="Proteomes" id="UP000078348"/>
    </source>
</evidence>
<accession>A0A196SAJ4</accession>
<dbReference type="EMBL" id="LXWW01000460">
    <property type="protein sequence ID" value="OAO13117.1"/>
    <property type="molecule type" value="Genomic_DNA"/>
</dbReference>
<protein>
    <submittedName>
        <fullName evidence="2">Structure-specific endonuclease subunit SLX1</fullName>
    </submittedName>
</protein>
<dbReference type="STRING" id="478820.A0A196SAJ4"/>
<dbReference type="PROSITE" id="PS50164">
    <property type="entry name" value="GIY_YIG"/>
    <property type="match status" value="1"/>
</dbReference>